<dbReference type="Proteomes" id="UP000636800">
    <property type="component" value="Unassembled WGS sequence"/>
</dbReference>
<keyword evidence="4" id="KW-1185">Reference proteome</keyword>
<keyword evidence="1" id="KW-0732">Signal</keyword>
<evidence type="ECO:0000313" key="5">
    <source>
        <dbReference type="Proteomes" id="UP000639772"/>
    </source>
</evidence>
<evidence type="ECO:0000313" key="2">
    <source>
        <dbReference type="EMBL" id="KAG0448268.1"/>
    </source>
</evidence>
<evidence type="ECO:0000256" key="1">
    <source>
        <dbReference type="SAM" id="SignalP"/>
    </source>
</evidence>
<feature type="signal peptide" evidence="1">
    <location>
        <begin position="1"/>
        <end position="24"/>
    </location>
</feature>
<name>A0A835U4B5_VANPL</name>
<gene>
    <name evidence="3" type="ORF">HPP92_027857</name>
    <name evidence="2" type="ORF">HPP92_027905</name>
</gene>
<evidence type="ECO:0000313" key="4">
    <source>
        <dbReference type="Proteomes" id="UP000636800"/>
    </source>
</evidence>
<sequence length="142" mass="16201">MDISGHLLLASLLLFSLVMVETAASDGNHEVFSLEELMKLAETEYNKAMKMRGNPVRISLCRALDPNFKLVSAGPFYFPIIFHVYNPLLGSNSGMPWVYLTKGEVHPPVLRWSYRRIELDTLNPVSIMTMKELEREDRLRGC</sequence>
<dbReference type="EMBL" id="JADCNM010000328">
    <property type="protein sequence ID" value="KAG0448268.1"/>
    <property type="molecule type" value="Genomic_DNA"/>
</dbReference>
<reference evidence="4 5" key="1">
    <citation type="journal article" date="2020" name="Nat. Food">
        <title>A phased Vanilla planifolia genome enables genetic improvement of flavour and production.</title>
        <authorList>
            <person name="Hasing T."/>
            <person name="Tang H."/>
            <person name="Brym M."/>
            <person name="Khazi F."/>
            <person name="Huang T."/>
            <person name="Chambers A.H."/>
        </authorList>
    </citation>
    <scope>NUCLEOTIDE SEQUENCE [LARGE SCALE GENOMIC DNA]</scope>
    <source>
        <tissue evidence="2">Leaf</tissue>
    </source>
</reference>
<proteinExistence type="predicted"/>
<dbReference type="AlphaFoldDB" id="A0A835U4B5"/>
<accession>A0A835U4B5</accession>
<protein>
    <submittedName>
        <fullName evidence="2">Uncharacterized protein</fullName>
    </submittedName>
</protein>
<evidence type="ECO:0000313" key="3">
    <source>
        <dbReference type="EMBL" id="KAG0448414.1"/>
    </source>
</evidence>
<comment type="caution">
    <text evidence="2">The sequence shown here is derived from an EMBL/GenBank/DDBJ whole genome shotgun (WGS) entry which is preliminary data.</text>
</comment>
<organism evidence="2 5">
    <name type="scientific">Vanilla planifolia</name>
    <name type="common">Vanilla</name>
    <dbReference type="NCBI Taxonomy" id="51239"/>
    <lineage>
        <taxon>Eukaryota</taxon>
        <taxon>Viridiplantae</taxon>
        <taxon>Streptophyta</taxon>
        <taxon>Embryophyta</taxon>
        <taxon>Tracheophyta</taxon>
        <taxon>Spermatophyta</taxon>
        <taxon>Magnoliopsida</taxon>
        <taxon>Liliopsida</taxon>
        <taxon>Asparagales</taxon>
        <taxon>Orchidaceae</taxon>
        <taxon>Vanilloideae</taxon>
        <taxon>Vanilleae</taxon>
        <taxon>Vanilla</taxon>
    </lineage>
</organism>
<feature type="chain" id="PRO_5036240357" evidence="1">
    <location>
        <begin position="25"/>
        <end position="142"/>
    </location>
</feature>
<dbReference type="Proteomes" id="UP000639772">
    <property type="component" value="Unassembled WGS sequence"/>
</dbReference>
<dbReference type="EMBL" id="JADCNL010000327">
    <property type="protein sequence ID" value="KAG0448414.1"/>
    <property type="molecule type" value="Genomic_DNA"/>
</dbReference>